<dbReference type="PANTHER" id="PTHR24220:SF470">
    <property type="entry name" value="CELL DIVISION ATP-BINDING PROTEIN FTSE"/>
    <property type="match status" value="1"/>
</dbReference>
<dbReference type="GO" id="GO:0005886">
    <property type="term" value="C:plasma membrane"/>
    <property type="evidence" value="ECO:0007669"/>
    <property type="project" value="UniProtKB-ARBA"/>
</dbReference>
<dbReference type="Proteomes" id="UP000177480">
    <property type="component" value="Unassembled WGS sequence"/>
</dbReference>
<feature type="domain" description="ABC transporter" evidence="4">
    <location>
        <begin position="2"/>
        <end position="226"/>
    </location>
</feature>
<dbReference type="InterPro" id="IPR003593">
    <property type="entry name" value="AAA+_ATPase"/>
</dbReference>
<dbReference type="FunFam" id="3.40.50.300:FF:000056">
    <property type="entry name" value="Cell division ATP-binding protein FtsE"/>
    <property type="match status" value="1"/>
</dbReference>
<dbReference type="Pfam" id="PF00005">
    <property type="entry name" value="ABC_tran"/>
    <property type="match status" value="1"/>
</dbReference>
<dbReference type="Gene3D" id="3.40.50.300">
    <property type="entry name" value="P-loop containing nucleotide triphosphate hydrolases"/>
    <property type="match status" value="1"/>
</dbReference>
<keyword evidence="5" id="KW-0131">Cell cycle</keyword>
<dbReference type="InterPro" id="IPR015854">
    <property type="entry name" value="ABC_transpr_LolD-like"/>
</dbReference>
<dbReference type="AlphaFoldDB" id="A0A1G2FYR7"/>
<proteinExistence type="inferred from homology"/>
<comment type="similarity">
    <text evidence="1">Belongs to the ABC transporter superfamily.</text>
</comment>
<organism evidence="5 6">
    <name type="scientific">Candidatus Ryanbacteria bacterium RIFCSPHIGHO2_01_FULL_45_22</name>
    <dbReference type="NCBI Taxonomy" id="1802114"/>
    <lineage>
        <taxon>Bacteria</taxon>
        <taxon>Candidatus Ryaniibacteriota</taxon>
    </lineage>
</organism>
<gene>
    <name evidence="5" type="ORF">A2719_00790</name>
</gene>
<reference evidence="5 6" key="1">
    <citation type="journal article" date="2016" name="Nat. Commun.">
        <title>Thousands of microbial genomes shed light on interconnected biogeochemical processes in an aquifer system.</title>
        <authorList>
            <person name="Anantharaman K."/>
            <person name="Brown C.T."/>
            <person name="Hug L.A."/>
            <person name="Sharon I."/>
            <person name="Castelle C.J."/>
            <person name="Probst A.J."/>
            <person name="Thomas B.C."/>
            <person name="Singh A."/>
            <person name="Wilkins M.J."/>
            <person name="Karaoz U."/>
            <person name="Brodie E.L."/>
            <person name="Williams K.H."/>
            <person name="Hubbard S.S."/>
            <person name="Banfield J.F."/>
        </authorList>
    </citation>
    <scope>NUCLEOTIDE SEQUENCE [LARGE SCALE GENOMIC DNA]</scope>
</reference>
<dbReference type="PANTHER" id="PTHR24220">
    <property type="entry name" value="IMPORT ATP-BINDING PROTEIN"/>
    <property type="match status" value="1"/>
</dbReference>
<accession>A0A1G2FYR7</accession>
<keyword evidence="3 5" id="KW-0067">ATP-binding</keyword>
<protein>
    <submittedName>
        <fullName evidence="5">Cell division ATP-binding protein FtsE</fullName>
    </submittedName>
</protein>
<dbReference type="GO" id="GO:0016887">
    <property type="term" value="F:ATP hydrolysis activity"/>
    <property type="evidence" value="ECO:0007669"/>
    <property type="project" value="InterPro"/>
</dbReference>
<evidence type="ECO:0000256" key="1">
    <source>
        <dbReference type="ARBA" id="ARBA00005417"/>
    </source>
</evidence>
<comment type="caution">
    <text evidence="5">The sequence shown here is derived from an EMBL/GenBank/DDBJ whole genome shotgun (WGS) entry which is preliminary data.</text>
</comment>
<dbReference type="PROSITE" id="PS00211">
    <property type="entry name" value="ABC_TRANSPORTER_1"/>
    <property type="match status" value="1"/>
</dbReference>
<dbReference type="InterPro" id="IPR027417">
    <property type="entry name" value="P-loop_NTPase"/>
</dbReference>
<dbReference type="PROSITE" id="PS50893">
    <property type="entry name" value="ABC_TRANSPORTER_2"/>
    <property type="match status" value="1"/>
</dbReference>
<name>A0A1G2FYR7_9BACT</name>
<keyword evidence="5" id="KW-0132">Cell division</keyword>
<dbReference type="STRING" id="1802114.A2719_00790"/>
<sequence length="227" mass="25395">MIFFDNVSKIYNKNSIALEGVTLSIEPQEFISLVGQSGAGKSTLLRLLLAEERPSEGTVFFDSVPIQNLRRNELMHVRRRIGTVFQDFRLLSHKNTYENVAFAMEVAGHPDDIIHADVPQVLELVGLVDKAWNFPHELSGGEKQRVAIARAIVNRPDVVIADEPTGNLDPINTWEIVKLLGKINELGTIVVLATHNRDIINALGKRVVTLEKGKVVRDEQKGRYVLQ</sequence>
<evidence type="ECO:0000313" key="5">
    <source>
        <dbReference type="EMBL" id="OGZ43215.1"/>
    </source>
</evidence>
<evidence type="ECO:0000256" key="3">
    <source>
        <dbReference type="ARBA" id="ARBA00022840"/>
    </source>
</evidence>
<keyword evidence="2" id="KW-0547">Nucleotide-binding</keyword>
<dbReference type="EMBL" id="MHNK01000019">
    <property type="protein sequence ID" value="OGZ43215.1"/>
    <property type="molecule type" value="Genomic_DNA"/>
</dbReference>
<evidence type="ECO:0000256" key="2">
    <source>
        <dbReference type="ARBA" id="ARBA00022741"/>
    </source>
</evidence>
<dbReference type="InterPro" id="IPR017871">
    <property type="entry name" value="ABC_transporter-like_CS"/>
</dbReference>
<evidence type="ECO:0000259" key="4">
    <source>
        <dbReference type="PROSITE" id="PS50893"/>
    </source>
</evidence>
<dbReference type="SUPFAM" id="SSF52540">
    <property type="entry name" value="P-loop containing nucleoside triphosphate hydrolases"/>
    <property type="match status" value="1"/>
</dbReference>
<dbReference type="InterPro" id="IPR003439">
    <property type="entry name" value="ABC_transporter-like_ATP-bd"/>
</dbReference>
<dbReference type="GO" id="GO:0005524">
    <property type="term" value="F:ATP binding"/>
    <property type="evidence" value="ECO:0007669"/>
    <property type="project" value="UniProtKB-KW"/>
</dbReference>
<dbReference type="SMART" id="SM00382">
    <property type="entry name" value="AAA"/>
    <property type="match status" value="1"/>
</dbReference>
<dbReference type="GO" id="GO:0051301">
    <property type="term" value="P:cell division"/>
    <property type="evidence" value="ECO:0007669"/>
    <property type="project" value="UniProtKB-KW"/>
</dbReference>
<dbReference type="GO" id="GO:0022857">
    <property type="term" value="F:transmembrane transporter activity"/>
    <property type="evidence" value="ECO:0007669"/>
    <property type="project" value="TreeGrafter"/>
</dbReference>
<evidence type="ECO:0000313" key="6">
    <source>
        <dbReference type="Proteomes" id="UP000177480"/>
    </source>
</evidence>